<accession>A0A382PRI0</accession>
<dbReference type="EMBL" id="UINC01108960">
    <property type="protein sequence ID" value="SVC75457.1"/>
    <property type="molecule type" value="Genomic_DNA"/>
</dbReference>
<evidence type="ECO:0000313" key="1">
    <source>
        <dbReference type="EMBL" id="SVC75457.1"/>
    </source>
</evidence>
<dbReference type="AlphaFoldDB" id="A0A382PRI0"/>
<feature type="non-terminal residue" evidence="1">
    <location>
        <position position="291"/>
    </location>
</feature>
<sequence>MKKSKLPKTFIILIIIINFLFFSFLQSQSIIDAFLIGNNTTILRGTQQDGLITPRDLDFHKDANRQNELWVINEGGTPYGNNTQYIETVCIPQNSNVTFTIYDSYGDGICCSSGNGSYDVNVCGVTVTSGGNFGSQESTSFNVSTCDDACAENEVEVIISILTDNYGGETSWDIVDDDNSTVYGMHADAGGSTVTYYNAGQDNQWAEYRKDSFSGHFMHTASAIAMSENGTFANTLDCQDANNNTNGYFTGCTLWDSDTTIYARINQNGPLLGSHIDMIHQSPYSEGIASA</sequence>
<proteinExistence type="predicted"/>
<reference evidence="1" key="1">
    <citation type="submission" date="2018-05" db="EMBL/GenBank/DDBJ databases">
        <authorList>
            <person name="Lanie J.A."/>
            <person name="Ng W.-L."/>
            <person name="Kazmierczak K.M."/>
            <person name="Andrzejewski T.M."/>
            <person name="Davidsen T.M."/>
            <person name="Wayne K.J."/>
            <person name="Tettelin H."/>
            <person name="Glass J.I."/>
            <person name="Rusch D."/>
            <person name="Podicherti R."/>
            <person name="Tsui H.-C.T."/>
            <person name="Winkler M.E."/>
        </authorList>
    </citation>
    <scope>NUCLEOTIDE SEQUENCE</scope>
</reference>
<protein>
    <submittedName>
        <fullName evidence="1">Uncharacterized protein</fullName>
    </submittedName>
</protein>
<name>A0A382PRI0_9ZZZZ</name>
<gene>
    <name evidence="1" type="ORF">METZ01_LOCUS328311</name>
</gene>
<organism evidence="1">
    <name type="scientific">marine metagenome</name>
    <dbReference type="NCBI Taxonomy" id="408172"/>
    <lineage>
        <taxon>unclassified sequences</taxon>
        <taxon>metagenomes</taxon>
        <taxon>ecological metagenomes</taxon>
    </lineage>
</organism>